<evidence type="ECO:0000256" key="1">
    <source>
        <dbReference type="ARBA" id="ARBA00017309"/>
    </source>
</evidence>
<evidence type="ECO:0000259" key="4">
    <source>
        <dbReference type="PROSITE" id="PS50263"/>
    </source>
</evidence>
<evidence type="ECO:0000313" key="5">
    <source>
        <dbReference type="EMBL" id="CAD5118595.1"/>
    </source>
</evidence>
<dbReference type="GO" id="GO:0005737">
    <property type="term" value="C:cytoplasm"/>
    <property type="evidence" value="ECO:0007669"/>
    <property type="project" value="InterPro"/>
</dbReference>
<dbReference type="InterPro" id="IPR036526">
    <property type="entry name" value="C-N_Hydrolase_sf"/>
</dbReference>
<dbReference type="EMBL" id="CAJFCJ010000009">
    <property type="protein sequence ID" value="CAD5118595.1"/>
    <property type="molecule type" value="Genomic_DNA"/>
</dbReference>
<dbReference type="Gene3D" id="3.60.110.10">
    <property type="entry name" value="Carbon-nitrogen hydrolase"/>
    <property type="match status" value="1"/>
</dbReference>
<keyword evidence="2" id="KW-0436">Ligase</keyword>
<dbReference type="PANTHER" id="PTHR23090">
    <property type="entry name" value="NH 3 /GLUTAMINE-DEPENDENT NAD + SYNTHETASE"/>
    <property type="match status" value="1"/>
</dbReference>
<name>A0A7I8VQT2_9ANNE</name>
<dbReference type="AlphaFoldDB" id="A0A7I8VQT2"/>
<gene>
    <name evidence="5" type="ORF">DGYR_LOCUS6948</name>
</gene>
<dbReference type="PROSITE" id="PS50263">
    <property type="entry name" value="CN_HYDROLASE"/>
    <property type="match status" value="1"/>
</dbReference>
<dbReference type="GO" id="GO:0004359">
    <property type="term" value="F:glutaminase activity"/>
    <property type="evidence" value="ECO:0007669"/>
    <property type="project" value="InterPro"/>
</dbReference>
<dbReference type="GO" id="GO:0009435">
    <property type="term" value="P:NAD+ biosynthetic process"/>
    <property type="evidence" value="ECO:0007669"/>
    <property type="project" value="InterPro"/>
</dbReference>
<feature type="domain" description="CN hydrolase" evidence="4">
    <location>
        <begin position="5"/>
        <end position="103"/>
    </location>
</feature>
<accession>A0A7I8VQT2</accession>
<organism evidence="5 6">
    <name type="scientific">Dimorphilus gyrociliatus</name>
    <dbReference type="NCBI Taxonomy" id="2664684"/>
    <lineage>
        <taxon>Eukaryota</taxon>
        <taxon>Metazoa</taxon>
        <taxon>Spiralia</taxon>
        <taxon>Lophotrochozoa</taxon>
        <taxon>Annelida</taxon>
        <taxon>Polychaeta</taxon>
        <taxon>Polychaeta incertae sedis</taxon>
        <taxon>Dinophilidae</taxon>
        <taxon>Dimorphilus</taxon>
    </lineage>
</organism>
<dbReference type="InterPro" id="IPR003010">
    <property type="entry name" value="C-N_Hydrolase"/>
</dbReference>
<dbReference type="Pfam" id="PF00795">
    <property type="entry name" value="CN_hydrolase"/>
    <property type="match status" value="1"/>
</dbReference>
<dbReference type="Proteomes" id="UP000549394">
    <property type="component" value="Unassembled WGS sequence"/>
</dbReference>
<dbReference type="InterPro" id="IPR003694">
    <property type="entry name" value="NAD_synthase"/>
</dbReference>
<dbReference type="SUPFAM" id="SSF56317">
    <property type="entry name" value="Carbon-nitrogen hydrolase"/>
    <property type="match status" value="1"/>
</dbReference>
<protein>
    <recommendedName>
        <fullName evidence="1">Glutamine-dependent NAD(+) synthetase</fullName>
    </recommendedName>
    <alternativeName>
        <fullName evidence="3">NAD(+) synthase [glutamine-hydrolyzing]</fullName>
    </alternativeName>
</protein>
<dbReference type="PANTHER" id="PTHR23090:SF9">
    <property type="entry name" value="GLUTAMINE-DEPENDENT NAD(+) SYNTHETASE"/>
    <property type="match status" value="1"/>
</dbReference>
<keyword evidence="6" id="KW-1185">Reference proteome</keyword>
<evidence type="ECO:0000256" key="2">
    <source>
        <dbReference type="ARBA" id="ARBA00022598"/>
    </source>
</evidence>
<reference evidence="5 6" key="1">
    <citation type="submission" date="2020-08" db="EMBL/GenBank/DDBJ databases">
        <authorList>
            <person name="Hejnol A."/>
        </authorList>
    </citation>
    <scope>NUCLEOTIDE SEQUENCE [LARGE SCALE GENOMIC DNA]</scope>
</reference>
<comment type="caution">
    <text evidence="5">The sequence shown here is derived from an EMBL/GenBank/DDBJ whole genome shotgun (WGS) entry which is preliminary data.</text>
</comment>
<evidence type="ECO:0000256" key="3">
    <source>
        <dbReference type="ARBA" id="ARBA00030681"/>
    </source>
</evidence>
<sequence length="103" mass="11692">MGRKVTLATCTLNQWAMDFEGNYNRILESIKKAKEAGATYRLGPELEIPGYGCADHFYESDTFLHSWQVLAKLLNSPDCQDIICDVGIKENNAENNLVVNFRY</sequence>
<dbReference type="OrthoDB" id="2020662at2759"/>
<evidence type="ECO:0000313" key="6">
    <source>
        <dbReference type="Proteomes" id="UP000549394"/>
    </source>
</evidence>
<proteinExistence type="predicted"/>
<dbReference type="GO" id="GO:0003952">
    <property type="term" value="F:NAD+ synthase (glutamine-hydrolyzing) activity"/>
    <property type="evidence" value="ECO:0007669"/>
    <property type="project" value="InterPro"/>
</dbReference>